<evidence type="ECO:0000313" key="2">
    <source>
        <dbReference type="EMBL" id="SIA64558.1"/>
    </source>
</evidence>
<sequence length="470" mass="52544">MGFLVGPDSGELAEDNGTFARVDGSQFGSPIPALFIDESQFPNPEEFGLRTGQQNPSGEWMVLETLAVDVSSRYEVDVYDVRTLTDPQSWDADKAIKIAGTVFPDPHPDEWWRGVHDETGRLFLFVGPLKQYLQPDNRLDLEFLRHAHAGITPLVVRGYDAGVGTRPPTKAPAGDDTDDYPINVPTTHRSDAERRALGLDRPELDEEWRTFHTAQMYELANDVKVVAETADYDDIRLPWLSAAVKENTRLIKMSEIVGDFIDSLNSGVPLTPGMIYSIRFRAFHQSATFAAERHFSERPSRQRLDMELKSMFSARLWMKSPAYFLTRDEIEAATPADSPLTSLTLPNSKCLVFHDHPLPIDFPIGGVPRSVLAWVFVSNELGTLEGVQIFTVADDNSDSIMTNGSIESPALREWTSKILPVLSAGHWSPSERPKLPGKPMDRTWRRALERKRDREAATGSLDGVRLLTPS</sequence>
<protein>
    <recommendedName>
        <fullName evidence="4">Bacteriophage protein</fullName>
    </recommendedName>
</protein>
<gene>
    <name evidence="2" type="ORF">SAMEA2070301_01750</name>
</gene>
<dbReference type="RefSeq" id="WP_052544293.1">
    <property type="nucleotide sequence ID" value="NZ_CAACXP010000006.1"/>
</dbReference>
<feature type="region of interest" description="Disordered" evidence="1">
    <location>
        <begin position="449"/>
        <end position="470"/>
    </location>
</feature>
<name>A0AB38CWH3_9MYCO</name>
<organism evidence="2 3">
    <name type="scientific">Mycobacteroides abscessus subsp. abscessus</name>
    <dbReference type="NCBI Taxonomy" id="1185650"/>
    <lineage>
        <taxon>Bacteria</taxon>
        <taxon>Bacillati</taxon>
        <taxon>Actinomycetota</taxon>
        <taxon>Actinomycetes</taxon>
        <taxon>Mycobacteriales</taxon>
        <taxon>Mycobacteriaceae</taxon>
        <taxon>Mycobacteroides</taxon>
        <taxon>Mycobacteroides abscessus</taxon>
    </lineage>
</organism>
<dbReference type="AlphaFoldDB" id="A0AB38CWH3"/>
<reference evidence="2 3" key="1">
    <citation type="submission" date="2016-11" db="EMBL/GenBank/DDBJ databases">
        <authorList>
            <consortium name="Pathogen Informatics"/>
        </authorList>
    </citation>
    <scope>NUCLEOTIDE SEQUENCE [LARGE SCALE GENOMIC DNA]</scope>
    <source>
        <strain evidence="2 3">104</strain>
    </source>
</reference>
<accession>A0AB38CWH3</accession>
<proteinExistence type="predicted"/>
<comment type="caution">
    <text evidence="2">The sequence shown here is derived from an EMBL/GenBank/DDBJ whole genome shotgun (WGS) entry which is preliminary data.</text>
</comment>
<dbReference type="EMBL" id="FSHM01000002">
    <property type="protein sequence ID" value="SIA64558.1"/>
    <property type="molecule type" value="Genomic_DNA"/>
</dbReference>
<dbReference type="Proteomes" id="UP000185210">
    <property type="component" value="Unassembled WGS sequence"/>
</dbReference>
<evidence type="ECO:0000313" key="3">
    <source>
        <dbReference type="Proteomes" id="UP000185210"/>
    </source>
</evidence>
<evidence type="ECO:0000256" key="1">
    <source>
        <dbReference type="SAM" id="MobiDB-lite"/>
    </source>
</evidence>
<feature type="region of interest" description="Disordered" evidence="1">
    <location>
        <begin position="165"/>
        <end position="186"/>
    </location>
</feature>
<evidence type="ECO:0008006" key="4">
    <source>
        <dbReference type="Google" id="ProtNLM"/>
    </source>
</evidence>